<dbReference type="InterPro" id="IPR013020">
    <property type="entry name" value="Rad3/Chl1-like"/>
</dbReference>
<evidence type="ECO:0000256" key="12">
    <source>
        <dbReference type="ARBA" id="ARBA00023242"/>
    </source>
</evidence>
<comment type="subcellular location">
    <subcellularLocation>
        <location evidence="2">Nucleus</location>
    </subcellularLocation>
</comment>
<evidence type="ECO:0000256" key="2">
    <source>
        <dbReference type="ARBA" id="ARBA00004123"/>
    </source>
</evidence>
<evidence type="ECO:0000256" key="6">
    <source>
        <dbReference type="ARBA" id="ARBA00022801"/>
    </source>
</evidence>
<keyword evidence="10" id="KW-0411">Iron-sulfur</keyword>
<keyword evidence="15" id="KW-1185">Reference proteome</keyword>
<dbReference type="EMBL" id="JAHBMH010000033">
    <property type="protein sequence ID" value="KAK1937581.1"/>
    <property type="molecule type" value="Genomic_DNA"/>
</dbReference>
<dbReference type="GO" id="GO:0003677">
    <property type="term" value="F:DNA binding"/>
    <property type="evidence" value="ECO:0007669"/>
    <property type="project" value="InterPro"/>
</dbReference>
<dbReference type="SMART" id="SM00488">
    <property type="entry name" value="DEXDc2"/>
    <property type="match status" value="1"/>
</dbReference>
<keyword evidence="8" id="KW-0067">ATP-binding</keyword>
<dbReference type="InterPro" id="IPR006555">
    <property type="entry name" value="ATP-dep_Helicase_C"/>
</dbReference>
<dbReference type="GO" id="GO:0006139">
    <property type="term" value="P:nucleobase-containing compound metabolic process"/>
    <property type="evidence" value="ECO:0007669"/>
    <property type="project" value="InterPro"/>
</dbReference>
<dbReference type="InterPro" id="IPR014013">
    <property type="entry name" value="Helic_SF1/SF2_ATP-bd_DinG/Rad3"/>
</dbReference>
<evidence type="ECO:0000313" key="14">
    <source>
        <dbReference type="EMBL" id="KAK1937581.1"/>
    </source>
</evidence>
<dbReference type="PANTHER" id="PTHR11472:SF41">
    <property type="entry name" value="ATP-DEPENDENT DNA HELICASE DDX11-RELATED"/>
    <property type="match status" value="1"/>
</dbReference>
<evidence type="ECO:0000256" key="7">
    <source>
        <dbReference type="ARBA" id="ARBA00022806"/>
    </source>
</evidence>
<gene>
    <name evidence="14" type="ORF">X943_003070</name>
</gene>
<evidence type="ECO:0000256" key="11">
    <source>
        <dbReference type="ARBA" id="ARBA00023235"/>
    </source>
</evidence>
<evidence type="ECO:0000256" key="5">
    <source>
        <dbReference type="ARBA" id="ARBA00022741"/>
    </source>
</evidence>
<keyword evidence="4" id="KW-0479">Metal-binding</keyword>
<evidence type="ECO:0000256" key="4">
    <source>
        <dbReference type="ARBA" id="ARBA00022723"/>
    </source>
</evidence>
<evidence type="ECO:0000256" key="8">
    <source>
        <dbReference type="ARBA" id="ARBA00022840"/>
    </source>
</evidence>
<dbReference type="GO" id="GO:0016818">
    <property type="term" value="F:hydrolase activity, acting on acid anhydrides, in phosphorus-containing anhydrides"/>
    <property type="evidence" value="ECO:0007669"/>
    <property type="project" value="InterPro"/>
</dbReference>
<dbReference type="Pfam" id="PF13307">
    <property type="entry name" value="Helicase_C_2"/>
    <property type="match status" value="1"/>
</dbReference>
<dbReference type="GO" id="GO:0046872">
    <property type="term" value="F:metal ion binding"/>
    <property type="evidence" value="ECO:0007669"/>
    <property type="project" value="UniProtKB-KW"/>
</dbReference>
<evidence type="ECO:0000256" key="10">
    <source>
        <dbReference type="ARBA" id="ARBA00023014"/>
    </source>
</evidence>
<accession>A0AAD9LIJ0</accession>
<keyword evidence="9" id="KW-0408">Iron</keyword>
<comment type="cofactor">
    <cofactor evidence="1">
        <name>[4Fe-4S] cluster</name>
        <dbReference type="ChEBI" id="CHEBI:49883"/>
    </cofactor>
</comment>
<reference evidence="14" key="2">
    <citation type="submission" date="2021-05" db="EMBL/GenBank/DDBJ databases">
        <authorList>
            <person name="Pain A."/>
        </authorList>
    </citation>
    <scope>NUCLEOTIDE SEQUENCE</scope>
    <source>
        <strain evidence="14">1802A</strain>
    </source>
</reference>
<dbReference type="GO" id="GO:0034085">
    <property type="term" value="P:establishment of sister chromatid cohesion"/>
    <property type="evidence" value="ECO:0007669"/>
    <property type="project" value="TreeGrafter"/>
</dbReference>
<name>A0AAD9LIJ0_BABDI</name>
<dbReference type="GO" id="GO:0003678">
    <property type="term" value="F:DNA helicase activity"/>
    <property type="evidence" value="ECO:0007669"/>
    <property type="project" value="InterPro"/>
</dbReference>
<keyword evidence="6" id="KW-0378">Hydrolase</keyword>
<dbReference type="SUPFAM" id="SSF52540">
    <property type="entry name" value="P-loop containing nucleoside triphosphate hydrolases"/>
    <property type="match status" value="1"/>
</dbReference>
<keyword evidence="7 14" id="KW-0347">Helicase</keyword>
<dbReference type="SMART" id="SM00491">
    <property type="entry name" value="HELICc2"/>
    <property type="match status" value="1"/>
</dbReference>
<comment type="similarity">
    <text evidence="3">Belongs to the DEAD box helicase family. DEAH subfamily. DDX11/CHL1 sub-subfamily.</text>
</comment>
<dbReference type="AlphaFoldDB" id="A0AAD9LIJ0"/>
<protein>
    <submittedName>
        <fullName evidence="14">DNA repair helicase (Rad3) and DEAD2 domain containing protein</fullName>
    </submittedName>
</protein>
<dbReference type="NCBIfam" id="TIGR00604">
    <property type="entry name" value="rad3"/>
    <property type="match status" value="1"/>
</dbReference>
<dbReference type="PROSITE" id="PS51193">
    <property type="entry name" value="HELICASE_ATP_BIND_2"/>
    <property type="match status" value="1"/>
</dbReference>
<dbReference type="Proteomes" id="UP001195914">
    <property type="component" value="Unassembled WGS sequence"/>
</dbReference>
<dbReference type="Gene3D" id="3.40.50.300">
    <property type="entry name" value="P-loop containing nucleotide triphosphate hydrolases"/>
    <property type="match status" value="3"/>
</dbReference>
<reference evidence="14" key="1">
    <citation type="journal article" date="2014" name="Nucleic Acids Res.">
        <title>The evolutionary dynamics of variant antigen genes in Babesia reveal a history of genomic innovation underlying host-parasite interaction.</title>
        <authorList>
            <person name="Jackson A.P."/>
            <person name="Otto T.D."/>
            <person name="Darby A."/>
            <person name="Ramaprasad A."/>
            <person name="Xia D."/>
            <person name="Echaide I.E."/>
            <person name="Farber M."/>
            <person name="Gahlot S."/>
            <person name="Gamble J."/>
            <person name="Gupta D."/>
            <person name="Gupta Y."/>
            <person name="Jackson L."/>
            <person name="Malandrin L."/>
            <person name="Malas T.B."/>
            <person name="Moussa E."/>
            <person name="Nair M."/>
            <person name="Reid A.J."/>
            <person name="Sanders M."/>
            <person name="Sharma J."/>
            <person name="Tracey A."/>
            <person name="Quail M.A."/>
            <person name="Weir W."/>
            <person name="Wastling J.M."/>
            <person name="Hall N."/>
            <person name="Willadsen P."/>
            <person name="Lingelbach K."/>
            <person name="Shiels B."/>
            <person name="Tait A."/>
            <person name="Berriman M."/>
            <person name="Allred D.R."/>
            <person name="Pain A."/>
        </authorList>
    </citation>
    <scope>NUCLEOTIDE SEQUENCE</scope>
    <source>
        <strain evidence="14">1802A</strain>
    </source>
</reference>
<keyword evidence="11" id="KW-0413">Isomerase</keyword>
<keyword evidence="5" id="KW-0547">Nucleotide-binding</keyword>
<evidence type="ECO:0000256" key="9">
    <source>
        <dbReference type="ARBA" id="ARBA00023004"/>
    </source>
</evidence>
<organism evidence="14 15">
    <name type="scientific">Babesia divergens</name>
    <dbReference type="NCBI Taxonomy" id="32595"/>
    <lineage>
        <taxon>Eukaryota</taxon>
        <taxon>Sar</taxon>
        <taxon>Alveolata</taxon>
        <taxon>Apicomplexa</taxon>
        <taxon>Aconoidasida</taxon>
        <taxon>Piroplasmida</taxon>
        <taxon>Babesiidae</taxon>
        <taxon>Babesia</taxon>
    </lineage>
</organism>
<evidence type="ECO:0000313" key="15">
    <source>
        <dbReference type="Proteomes" id="UP001195914"/>
    </source>
</evidence>
<dbReference type="Pfam" id="PF06733">
    <property type="entry name" value="DEAD_2"/>
    <property type="match status" value="1"/>
</dbReference>
<sequence>MSTTPEPDFQLPFEAYSSQKSFMKNAYRCFEESRFGLFESPTGSGKTIAILCAALTWLKDNMLKDVMSRLQSGESEDLTVPRWVQQNAERQLKAVAEGIIIAEKEYLNNTRQLLQKDVVITEDGLHREITYVFYCRYELLLCMYIWWFVRFPIVLESASTGPLLSTGQVPRDKVQILICSRTFSQLSQYVKEFRRLGDLTHNIRIGMALGRSHVCVNPNVRSRCKTSEEFNDECRRSACEFRENVSQLAQVSACFPMDIEDLKRVGDGLCACPYYASLRNIPECDVILAPYVSVLHDSIRQNLGIRTEGNILLIDEAHNLGNAVTEAQSSVISTKAMVALTRQCRTFLNKFRNSLDAEEKNSIASIESVANALSNSQKLESETEPMYDTVVLSISSFMVFMDLEGIRFHEILTFLASSDFCKRLRSWAERLWHGESKSSLDDSKCGHLSAIYEFMRFVSALLSGSNSDRVLISKTSEDAIIEVFSVSSVRLDEHFQSIAEGTRSTLLMSGTLSPMEEFIRLAPSSMEPLVHMGTPVFSQSRLYTAIISADEQGLPLVYDRASREREREMHALCRIVGGLVDVVPNGIVCFFASYEFLKKFKGVLEGSPEMVHVLRRKAVFFESQDGDKNLFTKYAKEALDKGAILFAVYGGSQSEGIDFRDGLARLVLLVGLPYPPDGIKMHLKREYYKAKALYPGVPKLQADIYVSLANDLRTLLCFKTVNQSIGRGMRHNKDFAAVVLLDSRYNDRRSRLLLPAYVVESLQHSQGEQKPYDGFNSLLEQLSQFYRMQTLTRMSM</sequence>
<evidence type="ECO:0000256" key="3">
    <source>
        <dbReference type="ARBA" id="ARBA00008435"/>
    </source>
</evidence>
<dbReference type="InterPro" id="IPR006554">
    <property type="entry name" value="Helicase-like_DEXD_c2"/>
</dbReference>
<dbReference type="InterPro" id="IPR010614">
    <property type="entry name" value="RAD3-like_helicase_DEAD"/>
</dbReference>
<proteinExistence type="inferred from homology"/>
<feature type="domain" description="Helicase ATP-binding" evidence="13">
    <location>
        <begin position="5"/>
        <end position="370"/>
    </location>
</feature>
<dbReference type="GO" id="GO:0051536">
    <property type="term" value="F:iron-sulfur cluster binding"/>
    <property type="evidence" value="ECO:0007669"/>
    <property type="project" value="UniProtKB-KW"/>
</dbReference>
<evidence type="ECO:0000259" key="13">
    <source>
        <dbReference type="PROSITE" id="PS51193"/>
    </source>
</evidence>
<dbReference type="PANTHER" id="PTHR11472">
    <property type="entry name" value="DNA REPAIR DEAD HELICASE RAD3/XP-D SUBFAMILY MEMBER"/>
    <property type="match status" value="1"/>
</dbReference>
<evidence type="ECO:0000256" key="1">
    <source>
        <dbReference type="ARBA" id="ARBA00001966"/>
    </source>
</evidence>
<comment type="caution">
    <text evidence="14">The sequence shown here is derived from an EMBL/GenBank/DDBJ whole genome shotgun (WGS) entry which is preliminary data.</text>
</comment>
<dbReference type="GO" id="GO:0005524">
    <property type="term" value="F:ATP binding"/>
    <property type="evidence" value="ECO:0007669"/>
    <property type="project" value="UniProtKB-KW"/>
</dbReference>
<dbReference type="GO" id="GO:0005634">
    <property type="term" value="C:nucleus"/>
    <property type="evidence" value="ECO:0007669"/>
    <property type="project" value="UniProtKB-SubCell"/>
</dbReference>
<dbReference type="InterPro" id="IPR027417">
    <property type="entry name" value="P-loop_NTPase"/>
</dbReference>
<keyword evidence="12" id="KW-0539">Nucleus</keyword>
<dbReference type="InterPro" id="IPR045028">
    <property type="entry name" value="DinG/Rad3-like"/>
</dbReference>